<name>A0A0L6JSX0_9FIRM</name>
<dbReference type="RefSeq" id="WP_036937532.1">
    <property type="nucleotide sequence ID" value="NZ_JQKC01000005.1"/>
</dbReference>
<sequence length="102" mass="11886">MNEQEFLNGVHMKINLLQYERDMLEIIQEKQKRHLYRKIKTCCTLFSAILGLIIYAVIFSIDLGFLVFTSVVLLIISVCAENSDFEVKDIEMGVRENGYSYK</sequence>
<gene>
    <name evidence="2" type="ORF">Bccel_4187</name>
</gene>
<organism evidence="2 3">
    <name type="scientific">Pseudobacteroides cellulosolvens ATCC 35603 = DSM 2933</name>
    <dbReference type="NCBI Taxonomy" id="398512"/>
    <lineage>
        <taxon>Bacteria</taxon>
        <taxon>Bacillati</taxon>
        <taxon>Bacillota</taxon>
        <taxon>Clostridia</taxon>
        <taxon>Eubacteriales</taxon>
        <taxon>Oscillospiraceae</taxon>
        <taxon>Pseudobacteroides</taxon>
    </lineage>
</organism>
<evidence type="ECO:0000313" key="2">
    <source>
        <dbReference type="EMBL" id="KNY28913.1"/>
    </source>
</evidence>
<dbReference type="AlphaFoldDB" id="A0A0L6JSX0"/>
<keyword evidence="1" id="KW-1133">Transmembrane helix</keyword>
<feature type="transmembrane region" description="Helical" evidence="1">
    <location>
        <begin position="63"/>
        <end position="80"/>
    </location>
</feature>
<evidence type="ECO:0000256" key="1">
    <source>
        <dbReference type="SAM" id="Phobius"/>
    </source>
</evidence>
<dbReference type="Proteomes" id="UP000036923">
    <property type="component" value="Unassembled WGS sequence"/>
</dbReference>
<reference evidence="3" key="1">
    <citation type="submission" date="2015-07" db="EMBL/GenBank/DDBJ databases">
        <title>Near-Complete Genome Sequence of the Cellulolytic Bacterium Bacteroides (Pseudobacteroides) cellulosolvens ATCC 35603.</title>
        <authorList>
            <person name="Dassa B."/>
            <person name="Utturkar S.M."/>
            <person name="Klingeman D.M."/>
            <person name="Hurt R.A."/>
            <person name="Keller M."/>
            <person name="Xu J."/>
            <person name="Reddy Y.H.K."/>
            <person name="Borovok I."/>
            <person name="Grinberg I.R."/>
            <person name="Lamed R."/>
            <person name="Zhivin O."/>
            <person name="Bayer E.A."/>
            <person name="Brown S.D."/>
        </authorList>
    </citation>
    <scope>NUCLEOTIDE SEQUENCE [LARGE SCALE GENOMIC DNA]</scope>
    <source>
        <strain evidence="3">DSM 2933</strain>
    </source>
</reference>
<keyword evidence="1" id="KW-0472">Membrane</keyword>
<comment type="caution">
    <text evidence="2">The sequence shown here is derived from an EMBL/GenBank/DDBJ whole genome shotgun (WGS) entry which is preliminary data.</text>
</comment>
<dbReference type="STRING" id="398512.Bccel_4187"/>
<accession>A0A0L6JSX0</accession>
<protein>
    <submittedName>
        <fullName evidence="2">Uncharacterized protein</fullName>
    </submittedName>
</protein>
<evidence type="ECO:0000313" key="3">
    <source>
        <dbReference type="Proteomes" id="UP000036923"/>
    </source>
</evidence>
<keyword evidence="3" id="KW-1185">Reference proteome</keyword>
<feature type="transmembrane region" description="Helical" evidence="1">
    <location>
        <begin position="39"/>
        <end position="57"/>
    </location>
</feature>
<keyword evidence="1" id="KW-0812">Transmembrane</keyword>
<dbReference type="EMBL" id="LGTC01000001">
    <property type="protein sequence ID" value="KNY28913.1"/>
    <property type="molecule type" value="Genomic_DNA"/>
</dbReference>
<proteinExistence type="predicted"/>